<dbReference type="GO" id="GO:0008170">
    <property type="term" value="F:N-methyltransferase activity"/>
    <property type="evidence" value="ECO:0007669"/>
    <property type="project" value="InterPro"/>
</dbReference>
<dbReference type="Proteomes" id="UP000248688">
    <property type="component" value="Chromosome"/>
</dbReference>
<dbReference type="REBASE" id="254363">
    <property type="entry name" value="M.Est8714ORF21085P"/>
</dbReference>
<reference evidence="6 7" key="1">
    <citation type="submission" date="2018-06" db="EMBL/GenBank/DDBJ databases">
        <title>Echinicola strongylocentroti sp. nov., isolated from a sea urchin Strongylocentrotus intermedius.</title>
        <authorList>
            <person name="Bae S.S."/>
        </authorList>
    </citation>
    <scope>NUCLEOTIDE SEQUENCE [LARGE SCALE GENOMIC DNA]</scope>
    <source>
        <strain evidence="6 7">MEBiC08714</strain>
    </source>
</reference>
<sequence>MKLQDKVIKAEKVDWRSLKWLQSEELKTPVEIDKLVESLMKNHLIRGFHIWEDLDGERWILDGHHMKMALERIDKDGLMEIPDLLTGYFINCADRKEAGRIVLLHSASYAKLSATGVMDHLASFDLDLDELGTMVSLDAFDFGSVEQLALDELNRANGLDEDAEDGFESILPKEGVTKEGDLYELVSGSGMVHRIICGDSTRAEVVERLLDGQKPVLVVTDPPYGVNYDPNWRPIATKGKIKSTGKVKNDDQADWAATYPLFDAQVMYVWHSAIHSNTVYQNLIDCGYKIISQIIWNKQSPAMSRGDYHWKHEPCWYAVKKGQKHNWQGSRKELSVWDIKNLSAKSVQEEEGQTGHGTQKPIECMRKPMANNSKIGQIVADPFLGSGSSLIAAEQLHRILYASELDPRYVDVEVTRWINWMEKQGVNWSVRLNGVELNESEIKEITENVERAISAA</sequence>
<dbReference type="GO" id="GO:0032259">
    <property type="term" value="P:methylation"/>
    <property type="evidence" value="ECO:0007669"/>
    <property type="project" value="UniProtKB-KW"/>
</dbReference>
<gene>
    <name evidence="6" type="ORF">DN752_21085</name>
</gene>
<keyword evidence="3" id="KW-0808">Transferase</keyword>
<evidence type="ECO:0000313" key="7">
    <source>
        <dbReference type="Proteomes" id="UP000248688"/>
    </source>
</evidence>
<dbReference type="InterPro" id="IPR029063">
    <property type="entry name" value="SAM-dependent_MTases_sf"/>
</dbReference>
<dbReference type="InterPro" id="IPR002941">
    <property type="entry name" value="DNA_methylase_N4/N6"/>
</dbReference>
<evidence type="ECO:0000259" key="5">
    <source>
        <dbReference type="Pfam" id="PF01555"/>
    </source>
</evidence>
<dbReference type="GO" id="GO:0003677">
    <property type="term" value="F:DNA binding"/>
    <property type="evidence" value="ECO:0007669"/>
    <property type="project" value="InterPro"/>
</dbReference>
<dbReference type="OrthoDB" id="817797at2"/>
<evidence type="ECO:0000256" key="2">
    <source>
        <dbReference type="ARBA" id="ARBA00022603"/>
    </source>
</evidence>
<dbReference type="InterPro" id="IPR001091">
    <property type="entry name" value="RM_Methyltransferase"/>
</dbReference>
<dbReference type="Gene3D" id="3.40.50.150">
    <property type="entry name" value="Vaccinia Virus protein VP39"/>
    <property type="match status" value="1"/>
</dbReference>
<dbReference type="EC" id="2.1.1.-" evidence="4"/>
<evidence type="ECO:0000313" key="6">
    <source>
        <dbReference type="EMBL" id="AWW32438.1"/>
    </source>
</evidence>
<comment type="similarity">
    <text evidence="1 4">Belongs to the N(4)/N(6)-methyltransferase family.</text>
</comment>
<name>A0A2Z4IP79_9BACT</name>
<evidence type="ECO:0000256" key="4">
    <source>
        <dbReference type="RuleBase" id="RU362026"/>
    </source>
</evidence>
<dbReference type="SUPFAM" id="SSF53335">
    <property type="entry name" value="S-adenosyl-L-methionine-dependent methyltransferases"/>
    <property type="match status" value="1"/>
</dbReference>
<dbReference type="InterPro" id="IPR002052">
    <property type="entry name" value="DNA_methylase_N6_adenine_CS"/>
</dbReference>
<keyword evidence="7" id="KW-1185">Reference proteome</keyword>
<dbReference type="KEGG" id="est:DN752_21085"/>
<dbReference type="PRINTS" id="PR00508">
    <property type="entry name" value="S21N4MTFRASE"/>
</dbReference>
<proteinExistence type="inferred from homology"/>
<protein>
    <recommendedName>
        <fullName evidence="4">Methyltransferase</fullName>
        <ecNumber evidence="4">2.1.1.-</ecNumber>
    </recommendedName>
</protein>
<evidence type="ECO:0000256" key="1">
    <source>
        <dbReference type="ARBA" id="ARBA00006594"/>
    </source>
</evidence>
<dbReference type="EMBL" id="CP030041">
    <property type="protein sequence ID" value="AWW32438.1"/>
    <property type="molecule type" value="Genomic_DNA"/>
</dbReference>
<keyword evidence="2 6" id="KW-0489">Methyltransferase</keyword>
<dbReference type="Pfam" id="PF01555">
    <property type="entry name" value="N6_N4_Mtase"/>
    <property type="match status" value="1"/>
</dbReference>
<dbReference type="PROSITE" id="PS00092">
    <property type="entry name" value="N6_MTASE"/>
    <property type="match status" value="1"/>
</dbReference>
<dbReference type="RefSeq" id="WP_112785811.1">
    <property type="nucleotide sequence ID" value="NZ_CP030041.1"/>
</dbReference>
<accession>A0A2Z4IP79</accession>
<evidence type="ECO:0000256" key="3">
    <source>
        <dbReference type="ARBA" id="ARBA00022679"/>
    </source>
</evidence>
<dbReference type="AlphaFoldDB" id="A0A2Z4IP79"/>
<feature type="domain" description="DNA methylase N-4/N-6" evidence="5">
    <location>
        <begin position="217"/>
        <end position="411"/>
    </location>
</feature>
<organism evidence="6 7">
    <name type="scientific">Echinicola strongylocentroti</name>
    <dbReference type="NCBI Taxonomy" id="1795355"/>
    <lineage>
        <taxon>Bacteria</taxon>
        <taxon>Pseudomonadati</taxon>
        <taxon>Bacteroidota</taxon>
        <taxon>Cytophagia</taxon>
        <taxon>Cytophagales</taxon>
        <taxon>Cyclobacteriaceae</taxon>
        <taxon>Echinicola</taxon>
    </lineage>
</organism>